<dbReference type="Proteomes" id="UP001157006">
    <property type="component" value="Chromosome 2"/>
</dbReference>
<proteinExistence type="predicted"/>
<reference evidence="1 2" key="1">
    <citation type="submission" date="2023-01" db="EMBL/GenBank/DDBJ databases">
        <authorList>
            <person name="Kreplak J."/>
        </authorList>
    </citation>
    <scope>NUCLEOTIDE SEQUENCE [LARGE SCALE GENOMIC DNA]</scope>
</reference>
<name>A0AAV0ZQG2_VICFA</name>
<evidence type="ECO:0000313" key="1">
    <source>
        <dbReference type="EMBL" id="CAI8599313.1"/>
    </source>
</evidence>
<dbReference type="EMBL" id="OX451737">
    <property type="protein sequence ID" value="CAI8599313.1"/>
    <property type="molecule type" value="Genomic_DNA"/>
</dbReference>
<protein>
    <submittedName>
        <fullName evidence="1">Uncharacterized protein</fullName>
    </submittedName>
</protein>
<organism evidence="1 2">
    <name type="scientific">Vicia faba</name>
    <name type="common">Broad bean</name>
    <name type="synonym">Faba vulgaris</name>
    <dbReference type="NCBI Taxonomy" id="3906"/>
    <lineage>
        <taxon>Eukaryota</taxon>
        <taxon>Viridiplantae</taxon>
        <taxon>Streptophyta</taxon>
        <taxon>Embryophyta</taxon>
        <taxon>Tracheophyta</taxon>
        <taxon>Spermatophyta</taxon>
        <taxon>Magnoliopsida</taxon>
        <taxon>eudicotyledons</taxon>
        <taxon>Gunneridae</taxon>
        <taxon>Pentapetalae</taxon>
        <taxon>rosids</taxon>
        <taxon>fabids</taxon>
        <taxon>Fabales</taxon>
        <taxon>Fabaceae</taxon>
        <taxon>Papilionoideae</taxon>
        <taxon>50 kb inversion clade</taxon>
        <taxon>NPAAA clade</taxon>
        <taxon>Hologalegina</taxon>
        <taxon>IRL clade</taxon>
        <taxon>Fabeae</taxon>
        <taxon>Vicia</taxon>
    </lineage>
</organism>
<sequence>MEKTYEYYKSNHFDVLFPKLSFSLGIGWFYLENEASKDACTDSKKVCSFDIVKHIDAFLVGHKEASHYVDGSNTLHARGTTMGLEGKPNGVSILGIIEDEVLDG</sequence>
<evidence type="ECO:0000313" key="2">
    <source>
        <dbReference type="Proteomes" id="UP001157006"/>
    </source>
</evidence>
<dbReference type="AlphaFoldDB" id="A0AAV0ZQG2"/>
<gene>
    <name evidence="1" type="ORF">VFH_II169320</name>
</gene>
<keyword evidence="2" id="KW-1185">Reference proteome</keyword>
<accession>A0AAV0ZQG2</accession>